<organism evidence="2 3">
    <name type="scientific">Lentinula lateritia</name>
    <dbReference type="NCBI Taxonomy" id="40482"/>
    <lineage>
        <taxon>Eukaryota</taxon>
        <taxon>Fungi</taxon>
        <taxon>Dikarya</taxon>
        <taxon>Basidiomycota</taxon>
        <taxon>Agaricomycotina</taxon>
        <taxon>Agaricomycetes</taxon>
        <taxon>Agaricomycetidae</taxon>
        <taxon>Agaricales</taxon>
        <taxon>Marasmiineae</taxon>
        <taxon>Omphalotaceae</taxon>
        <taxon>Lentinula</taxon>
    </lineage>
</organism>
<accession>A0A9W9ADN5</accession>
<dbReference type="EMBL" id="JANVFS010000015">
    <property type="protein sequence ID" value="KAJ4480396.1"/>
    <property type="molecule type" value="Genomic_DNA"/>
</dbReference>
<feature type="region of interest" description="Disordered" evidence="1">
    <location>
        <begin position="322"/>
        <end position="363"/>
    </location>
</feature>
<protein>
    <submittedName>
        <fullName evidence="2">Uncharacterized protein</fullName>
    </submittedName>
</protein>
<evidence type="ECO:0000313" key="2">
    <source>
        <dbReference type="EMBL" id="KAJ4480396.1"/>
    </source>
</evidence>
<dbReference type="AlphaFoldDB" id="A0A9W9ADN5"/>
<reference evidence="2" key="1">
    <citation type="submission" date="2022-08" db="EMBL/GenBank/DDBJ databases">
        <authorList>
            <consortium name="DOE Joint Genome Institute"/>
            <person name="Min B."/>
            <person name="Riley R."/>
            <person name="Sierra-Patev S."/>
            <person name="Naranjo-Ortiz M."/>
            <person name="Looney B."/>
            <person name="Konkel Z."/>
            <person name="Slot J.C."/>
            <person name="Sakamoto Y."/>
            <person name="Steenwyk J.L."/>
            <person name="Rokas A."/>
            <person name="Carro J."/>
            <person name="Camarero S."/>
            <person name="Ferreira P."/>
            <person name="Molpeceres G."/>
            <person name="Ruiz-Duenas F.J."/>
            <person name="Serrano A."/>
            <person name="Henrissat B."/>
            <person name="Drula E."/>
            <person name="Hughes K.W."/>
            <person name="Mata J.L."/>
            <person name="Ishikawa N.K."/>
            <person name="Vargas-Isla R."/>
            <person name="Ushijima S."/>
            <person name="Smith C.A."/>
            <person name="Ahrendt S."/>
            <person name="Andreopoulos W."/>
            <person name="He G."/>
            <person name="Labutti K."/>
            <person name="Lipzen A."/>
            <person name="Ng V."/>
            <person name="Sandor L."/>
            <person name="Barry K."/>
            <person name="Martinez A.T."/>
            <person name="Xiao Y."/>
            <person name="Gibbons J.G."/>
            <person name="Terashima K."/>
            <person name="Hibbett D.S."/>
            <person name="Grigoriev I.V."/>
        </authorList>
    </citation>
    <scope>NUCLEOTIDE SEQUENCE</scope>
    <source>
        <strain evidence="2">Sp2 HRB7682 ss15</strain>
    </source>
</reference>
<reference evidence="2" key="2">
    <citation type="journal article" date="2023" name="Proc. Natl. Acad. Sci. U.S.A.">
        <title>A global phylogenomic analysis of the shiitake genus Lentinula.</title>
        <authorList>
            <person name="Sierra-Patev S."/>
            <person name="Min B."/>
            <person name="Naranjo-Ortiz M."/>
            <person name="Looney B."/>
            <person name="Konkel Z."/>
            <person name="Slot J.C."/>
            <person name="Sakamoto Y."/>
            <person name="Steenwyk J.L."/>
            <person name="Rokas A."/>
            <person name="Carro J."/>
            <person name="Camarero S."/>
            <person name="Ferreira P."/>
            <person name="Molpeceres G."/>
            <person name="Ruiz-Duenas F.J."/>
            <person name="Serrano A."/>
            <person name="Henrissat B."/>
            <person name="Drula E."/>
            <person name="Hughes K.W."/>
            <person name="Mata J.L."/>
            <person name="Ishikawa N.K."/>
            <person name="Vargas-Isla R."/>
            <person name="Ushijima S."/>
            <person name="Smith C.A."/>
            <person name="Donoghue J."/>
            <person name="Ahrendt S."/>
            <person name="Andreopoulos W."/>
            <person name="He G."/>
            <person name="LaButti K."/>
            <person name="Lipzen A."/>
            <person name="Ng V."/>
            <person name="Riley R."/>
            <person name="Sandor L."/>
            <person name="Barry K."/>
            <person name="Martinez A.T."/>
            <person name="Xiao Y."/>
            <person name="Gibbons J.G."/>
            <person name="Terashima K."/>
            <person name="Grigoriev I.V."/>
            <person name="Hibbett D."/>
        </authorList>
    </citation>
    <scope>NUCLEOTIDE SEQUENCE</scope>
    <source>
        <strain evidence="2">Sp2 HRB7682 ss15</strain>
    </source>
</reference>
<evidence type="ECO:0000256" key="1">
    <source>
        <dbReference type="SAM" id="MobiDB-lite"/>
    </source>
</evidence>
<proteinExistence type="predicted"/>
<gene>
    <name evidence="2" type="ORF">C8J55DRAFT_512632</name>
</gene>
<name>A0A9W9ADN5_9AGAR</name>
<dbReference type="Proteomes" id="UP001150238">
    <property type="component" value="Unassembled WGS sequence"/>
</dbReference>
<comment type="caution">
    <text evidence="2">The sequence shown here is derived from an EMBL/GenBank/DDBJ whole genome shotgun (WGS) entry which is preliminary data.</text>
</comment>
<sequence length="685" mass="75971">MAANIPSISNEPKERNRQLLEIMAKKLSKMSSFEQYANRLANWASDPRAYYDDVKETIIKLLERALLTMQIELRLDPRLPFNIHLYLDKPFIVAYRTLIQTVYRFRDKFPRDGLRLHSRLQALYMTTTPPDEIIDVEATNLPDSSSVAQFSGTVSSSSIISAPVDPIVSPSYYAHAPQLPPLLVSSTSAPSISSKDSISPSLHYNITSSLASFMHTANPDPITSSISVTPILAANPEPLLASTTPQPPAKPPAAFLSERLQSDESISAVAKPRKKKRKKLNLSEMLDLDQADQVESPTGPISMVSSEGHGLKVEAMTLDPAVKSSEPDFPTPDMQGSSTVGIKRARSNSSSGMPGSHSPNSLDRVLKWESPIDRTEHERRPLSIEPHESAAAHVTPALVEDKGNDNPDAEDAMEVDIEPAKDNGREDEIMMDVINDLQTVEAPLTTFDKVESVKAVEVLPVTPDEANDAPSTTMPLNDAPRPMIIETRPHKVSLPEFSGFSKTLNTRKQEGLSTTAQITMRFTVDREQLTSLENWNRRNISPIREDRKETLCISLACYPRADIAKNPGNYNALKSRWPKRHRLDLNVTKQDGTNKTIPLNPPTVCTPDGFVDLGPFIKQGENTIKISQNGDLSAYVFCLHVHDPTLAQIQRLNQVLDANMEWEIWCKSVSRPLNLEPSTFALHAF</sequence>
<evidence type="ECO:0000313" key="3">
    <source>
        <dbReference type="Proteomes" id="UP001150238"/>
    </source>
</evidence>
<feature type="compositionally biased region" description="Low complexity" evidence="1">
    <location>
        <begin position="347"/>
        <end position="361"/>
    </location>
</feature>